<sequence>MPNVVQRLIGWFFYRDEEDEARRRTWQPPGPSSDGYPQENRGNVYGGQQRVTREGVHDVQPDQQRAPVIEDRGRTPEQQVPADPPAPSPRRKAPPAPPPDPTPWDPPVVGRPIPWFRPKPPNAEAYRPDYVADGWSTPHFTIRVASARGYAHRYTGDPRQDDVAVAWHRPTGAVLFAVADGVGNAPLSHIGATSACRAAIGYMTAGLNSPEEAVDWSELLQSAAWQVCEQARISLGLSRIDKAAAEEQMATTLVAGCVMPEADGAKVTFVQAGDSSAWMLNPRERRYRCLAPTKYRRGEEVVSNAVVALPRVPSNSVRSGSVLPGEILLVGTDGFGDALGDGENAVGDHFVRTLSEVPPVLKFANDLDFSFETWDDDRTLFALWPHHPAGR</sequence>
<feature type="domain" description="PPM-type phosphatase" evidence="2">
    <location>
        <begin position="148"/>
        <end position="350"/>
    </location>
</feature>
<feature type="compositionally biased region" description="Basic and acidic residues" evidence="1">
    <location>
        <begin position="51"/>
        <end position="60"/>
    </location>
</feature>
<evidence type="ECO:0000313" key="3">
    <source>
        <dbReference type="EMBL" id="MFC4065086.1"/>
    </source>
</evidence>
<dbReference type="Proteomes" id="UP001595867">
    <property type="component" value="Unassembled WGS sequence"/>
</dbReference>
<evidence type="ECO:0000256" key="1">
    <source>
        <dbReference type="SAM" id="MobiDB-lite"/>
    </source>
</evidence>
<dbReference type="InterPro" id="IPR001932">
    <property type="entry name" value="PPM-type_phosphatase-like_dom"/>
</dbReference>
<dbReference type="Gene3D" id="3.60.40.10">
    <property type="entry name" value="PPM-type phosphatase domain"/>
    <property type="match status" value="1"/>
</dbReference>
<dbReference type="EMBL" id="JBHSBL010000007">
    <property type="protein sequence ID" value="MFC4065086.1"/>
    <property type="molecule type" value="Genomic_DNA"/>
</dbReference>
<organism evidence="3 4">
    <name type="scientific">Actinoplanes subglobosus</name>
    <dbReference type="NCBI Taxonomy" id="1547892"/>
    <lineage>
        <taxon>Bacteria</taxon>
        <taxon>Bacillati</taxon>
        <taxon>Actinomycetota</taxon>
        <taxon>Actinomycetes</taxon>
        <taxon>Micromonosporales</taxon>
        <taxon>Micromonosporaceae</taxon>
        <taxon>Actinoplanes</taxon>
    </lineage>
</organism>
<evidence type="ECO:0000313" key="4">
    <source>
        <dbReference type="Proteomes" id="UP001595867"/>
    </source>
</evidence>
<name>A0ABV8IN74_9ACTN</name>
<keyword evidence="4" id="KW-1185">Reference proteome</keyword>
<dbReference type="RefSeq" id="WP_378066118.1">
    <property type="nucleotide sequence ID" value="NZ_JBHSBL010000007.1"/>
</dbReference>
<comment type="caution">
    <text evidence="3">The sequence shown here is derived from an EMBL/GenBank/DDBJ whole genome shotgun (WGS) entry which is preliminary data.</text>
</comment>
<dbReference type="Pfam" id="PF13672">
    <property type="entry name" value="PP2C_2"/>
    <property type="match status" value="1"/>
</dbReference>
<feature type="compositionally biased region" description="Pro residues" evidence="1">
    <location>
        <begin position="82"/>
        <end position="106"/>
    </location>
</feature>
<dbReference type="SUPFAM" id="SSF81606">
    <property type="entry name" value="PP2C-like"/>
    <property type="match status" value="1"/>
</dbReference>
<evidence type="ECO:0000259" key="2">
    <source>
        <dbReference type="Pfam" id="PF13672"/>
    </source>
</evidence>
<accession>A0ABV8IN74</accession>
<proteinExistence type="predicted"/>
<protein>
    <submittedName>
        <fullName evidence="3">Protein phosphatase 2C domain-containing protein</fullName>
    </submittedName>
</protein>
<feature type="region of interest" description="Disordered" evidence="1">
    <location>
        <begin position="16"/>
        <end position="110"/>
    </location>
</feature>
<reference evidence="4" key="1">
    <citation type="journal article" date="2019" name="Int. J. Syst. Evol. Microbiol.">
        <title>The Global Catalogue of Microorganisms (GCM) 10K type strain sequencing project: providing services to taxonomists for standard genome sequencing and annotation.</title>
        <authorList>
            <consortium name="The Broad Institute Genomics Platform"/>
            <consortium name="The Broad Institute Genome Sequencing Center for Infectious Disease"/>
            <person name="Wu L."/>
            <person name="Ma J."/>
        </authorList>
    </citation>
    <scope>NUCLEOTIDE SEQUENCE [LARGE SCALE GENOMIC DNA]</scope>
    <source>
        <strain evidence="4">TBRC 5832</strain>
    </source>
</reference>
<dbReference type="InterPro" id="IPR036457">
    <property type="entry name" value="PPM-type-like_dom_sf"/>
</dbReference>
<gene>
    <name evidence="3" type="ORF">ACFO0C_09095</name>
</gene>